<evidence type="ECO:0000256" key="1">
    <source>
        <dbReference type="PROSITE-ProRule" id="PRU00169"/>
    </source>
</evidence>
<dbReference type="Gene3D" id="1.10.10.10">
    <property type="entry name" value="Winged helix-like DNA-binding domain superfamily/Winged helix DNA-binding domain"/>
    <property type="match status" value="1"/>
</dbReference>
<evidence type="ECO:0000259" key="3">
    <source>
        <dbReference type="PROSITE" id="PS50921"/>
    </source>
</evidence>
<protein>
    <submittedName>
        <fullName evidence="4">Response regulator</fullName>
    </submittedName>
</protein>
<dbReference type="InterPro" id="IPR005561">
    <property type="entry name" value="ANTAR"/>
</dbReference>
<dbReference type="Pfam" id="PF03861">
    <property type="entry name" value="ANTAR"/>
    <property type="match status" value="1"/>
</dbReference>
<dbReference type="PANTHER" id="PTHR43367:SF1">
    <property type="entry name" value="TWO-COMPONENT RESPONSE REGULATOR-LIKE APRR6-RELATED"/>
    <property type="match status" value="1"/>
</dbReference>
<name>A0ABX5Z8X7_9MICO</name>
<evidence type="ECO:0000259" key="2">
    <source>
        <dbReference type="PROSITE" id="PS50110"/>
    </source>
</evidence>
<dbReference type="PIRSF" id="PIRSF036382">
    <property type="entry name" value="RR_antiterm"/>
    <property type="match status" value="1"/>
</dbReference>
<proteinExistence type="predicted"/>
<gene>
    <name evidence="4" type="ORF">FV141_07310</name>
</gene>
<dbReference type="Gene3D" id="3.40.50.2300">
    <property type="match status" value="1"/>
</dbReference>
<sequence length="203" mass="22413">MLRVTTNSAEPTNTLPRVVVAEDEALIRLDLVEMLEDNGYDVVAAVSDGEAALAAVREHRPDLAVFDVKMPAKDGISAAEEIGREHLTPVVLLTAFSDKHLVDRAGDAGVMGYVVKPFTWNDLGPALTVALRRWSDTRSLSDELEEMKTRFEARKSLDRAKGLLTTKLGLDEQAAFRWIQKTAMDRRLSMQQVCDGVIAEFGD</sequence>
<dbReference type="PANTHER" id="PTHR43367">
    <property type="match status" value="1"/>
</dbReference>
<dbReference type="InterPro" id="IPR036388">
    <property type="entry name" value="WH-like_DNA-bd_sf"/>
</dbReference>
<dbReference type="SUPFAM" id="SSF52172">
    <property type="entry name" value="CheY-like"/>
    <property type="match status" value="1"/>
</dbReference>
<feature type="modified residue" description="4-aspartylphosphate" evidence="1">
    <location>
        <position position="67"/>
    </location>
</feature>
<feature type="domain" description="ANTAR" evidence="3">
    <location>
        <begin position="137"/>
        <end position="198"/>
    </location>
</feature>
<dbReference type="Pfam" id="PF00072">
    <property type="entry name" value="Response_reg"/>
    <property type="match status" value="1"/>
</dbReference>
<dbReference type="InterPro" id="IPR011006">
    <property type="entry name" value="CheY-like_superfamily"/>
</dbReference>
<dbReference type="PROSITE" id="PS50921">
    <property type="entry name" value="ANTAR"/>
    <property type="match status" value="1"/>
</dbReference>
<dbReference type="PROSITE" id="PS50110">
    <property type="entry name" value="RESPONSE_REGULATORY"/>
    <property type="match status" value="1"/>
</dbReference>
<evidence type="ECO:0000313" key="4">
    <source>
        <dbReference type="EMBL" id="QEH93350.1"/>
    </source>
</evidence>
<accession>A0ABX5Z8X7</accession>
<keyword evidence="1" id="KW-0597">Phosphoprotein</keyword>
<organism evidence="4 5">
    <name type="scientific">Dermacoccus abyssi</name>
    <dbReference type="NCBI Taxonomy" id="322596"/>
    <lineage>
        <taxon>Bacteria</taxon>
        <taxon>Bacillati</taxon>
        <taxon>Actinomycetota</taxon>
        <taxon>Actinomycetes</taxon>
        <taxon>Micrococcales</taxon>
        <taxon>Dermacoccaceae</taxon>
        <taxon>Dermacoccus</taxon>
    </lineage>
</organism>
<evidence type="ECO:0000313" key="5">
    <source>
        <dbReference type="Proteomes" id="UP000323565"/>
    </source>
</evidence>
<dbReference type="InterPro" id="IPR001789">
    <property type="entry name" value="Sig_transdc_resp-reg_receiver"/>
</dbReference>
<feature type="domain" description="Response regulatory" evidence="2">
    <location>
        <begin position="17"/>
        <end position="131"/>
    </location>
</feature>
<keyword evidence="5" id="KW-1185">Reference proteome</keyword>
<dbReference type="SMART" id="SM01012">
    <property type="entry name" value="ANTAR"/>
    <property type="match status" value="1"/>
</dbReference>
<dbReference type="EMBL" id="CP043031">
    <property type="protein sequence ID" value="QEH93350.1"/>
    <property type="molecule type" value="Genomic_DNA"/>
</dbReference>
<reference evidence="4 5" key="1">
    <citation type="submission" date="2019-08" db="EMBL/GenBank/DDBJ databases">
        <title>Dermacoccus abyssi strain HZAU 226, whole genome Nanopore sequencing project.</title>
        <authorList>
            <person name="Guo A."/>
            <person name="Zhang X."/>
            <person name="Ruan Y."/>
            <person name="Liu W."/>
            <person name="Chen Q."/>
            <person name="Gu L."/>
        </authorList>
    </citation>
    <scope>NUCLEOTIDE SEQUENCE [LARGE SCALE GENOMIC DNA]</scope>
    <source>
        <strain evidence="4 5">HZAU 226</strain>
    </source>
</reference>
<dbReference type="InterPro" id="IPR008327">
    <property type="entry name" value="Sig_transdc_resp-reg_antiterm"/>
</dbReference>
<dbReference type="Proteomes" id="UP000323565">
    <property type="component" value="Chromosome"/>
</dbReference>
<dbReference type="SMART" id="SM00448">
    <property type="entry name" value="REC"/>
    <property type="match status" value="1"/>
</dbReference>